<dbReference type="RefSeq" id="WP_071503454.1">
    <property type="nucleotide sequence ID" value="NZ_MORL01000005.1"/>
</dbReference>
<gene>
    <name evidence="3" type="ORF">BLX24_12370</name>
</gene>
<keyword evidence="1" id="KW-0472">Membrane</keyword>
<sequence>MKPYATYSAEELALDDLFVRWVKHPSDAEVVSFWNNWLVRHPECYQTVEDARQLILTFSAPLPEDQLAGEDISTLWRRIRVSLQEIDDVKTLQPNIQNVIAWWYFIRTVAALIGIVLFVGWALWIQWNPPLLTIRTQVTENQTVRLPDGSRVKLHPNSQLRYANQWTDENPKAVWLTGEADFEIARCAFKAPDQQFRVHLSTLTLSSCSTTFRVSDCNSDTRVTLVTGQLDAFLPTKKESFSLKPGETIVVNDGKVTITRSGLAVAKLD</sequence>
<reference evidence="3 4" key="1">
    <citation type="submission" date="2016-10" db="EMBL/GenBank/DDBJ databases">
        <title>Arsenicibacter rosenii gen. nov., sp. nov., an efficient arsenic-methylating bacterium isolated from an arsenic-contaminated paddy soil.</title>
        <authorList>
            <person name="Huang K."/>
        </authorList>
    </citation>
    <scope>NUCLEOTIDE SEQUENCE [LARGE SCALE GENOMIC DNA]</scope>
    <source>
        <strain evidence="3 4">SM-1</strain>
    </source>
</reference>
<name>A0A1S2VJU3_9BACT</name>
<dbReference type="Proteomes" id="UP000181790">
    <property type="component" value="Unassembled WGS sequence"/>
</dbReference>
<feature type="transmembrane region" description="Helical" evidence="1">
    <location>
        <begin position="101"/>
        <end position="125"/>
    </location>
</feature>
<protein>
    <recommendedName>
        <fullName evidence="2">FecR protein domain-containing protein</fullName>
    </recommendedName>
</protein>
<keyword evidence="4" id="KW-1185">Reference proteome</keyword>
<dbReference type="InterPro" id="IPR012373">
    <property type="entry name" value="Ferrdict_sens_TM"/>
</dbReference>
<evidence type="ECO:0000313" key="4">
    <source>
        <dbReference type="Proteomes" id="UP000181790"/>
    </source>
</evidence>
<keyword evidence="1" id="KW-0812">Transmembrane</keyword>
<comment type="caution">
    <text evidence="3">The sequence shown here is derived from an EMBL/GenBank/DDBJ whole genome shotgun (WGS) entry which is preliminary data.</text>
</comment>
<dbReference type="Pfam" id="PF04773">
    <property type="entry name" value="FecR"/>
    <property type="match status" value="1"/>
</dbReference>
<dbReference type="OrthoDB" id="1523489at2"/>
<organism evidence="3 4">
    <name type="scientific">Arsenicibacter rosenii</name>
    <dbReference type="NCBI Taxonomy" id="1750698"/>
    <lineage>
        <taxon>Bacteria</taxon>
        <taxon>Pseudomonadati</taxon>
        <taxon>Bacteroidota</taxon>
        <taxon>Cytophagia</taxon>
        <taxon>Cytophagales</taxon>
        <taxon>Spirosomataceae</taxon>
        <taxon>Arsenicibacter</taxon>
    </lineage>
</organism>
<feature type="domain" description="FecR protein" evidence="2">
    <location>
        <begin position="133"/>
        <end position="229"/>
    </location>
</feature>
<evidence type="ECO:0000259" key="2">
    <source>
        <dbReference type="Pfam" id="PF04773"/>
    </source>
</evidence>
<proteinExistence type="predicted"/>
<dbReference type="GO" id="GO:0016989">
    <property type="term" value="F:sigma factor antagonist activity"/>
    <property type="evidence" value="ECO:0007669"/>
    <property type="project" value="TreeGrafter"/>
</dbReference>
<keyword evidence="1" id="KW-1133">Transmembrane helix</keyword>
<evidence type="ECO:0000256" key="1">
    <source>
        <dbReference type="SAM" id="Phobius"/>
    </source>
</evidence>
<evidence type="ECO:0000313" key="3">
    <source>
        <dbReference type="EMBL" id="OIN59003.1"/>
    </source>
</evidence>
<dbReference type="AlphaFoldDB" id="A0A1S2VJU3"/>
<dbReference type="Gene3D" id="2.60.120.1440">
    <property type="match status" value="1"/>
</dbReference>
<dbReference type="EMBL" id="MORL01000005">
    <property type="protein sequence ID" value="OIN59003.1"/>
    <property type="molecule type" value="Genomic_DNA"/>
</dbReference>
<dbReference type="InterPro" id="IPR006860">
    <property type="entry name" value="FecR"/>
</dbReference>
<dbReference type="PANTHER" id="PTHR30273">
    <property type="entry name" value="PERIPLASMIC SIGNAL SENSOR AND SIGMA FACTOR ACTIVATOR FECR-RELATED"/>
    <property type="match status" value="1"/>
</dbReference>
<accession>A0A1S2VJU3</accession>
<dbReference type="PANTHER" id="PTHR30273:SF2">
    <property type="entry name" value="PROTEIN FECR"/>
    <property type="match status" value="1"/>
</dbReference>